<dbReference type="AlphaFoldDB" id="A0A7W4XXT3"/>
<proteinExistence type="predicted"/>
<reference evidence="2 3" key="1">
    <citation type="submission" date="2020-08" db="EMBL/GenBank/DDBJ databases">
        <title>The Agave Microbiome: Exploring the role of microbial communities in plant adaptations to desert environments.</title>
        <authorList>
            <person name="Partida-Martinez L.P."/>
        </authorList>
    </citation>
    <scope>NUCLEOTIDE SEQUENCE [LARGE SCALE GENOMIC DNA]</scope>
    <source>
        <strain evidence="2 3">AS2.23</strain>
    </source>
</reference>
<evidence type="ECO:0000313" key="3">
    <source>
        <dbReference type="Proteomes" id="UP000533269"/>
    </source>
</evidence>
<dbReference type="Proteomes" id="UP000533269">
    <property type="component" value="Unassembled WGS sequence"/>
</dbReference>
<name>A0A7W4XXT3_KINRA</name>
<dbReference type="PANTHER" id="PTHR12110:SF41">
    <property type="entry name" value="INOSOSE DEHYDRATASE"/>
    <property type="match status" value="1"/>
</dbReference>
<dbReference type="GO" id="GO:0050114">
    <property type="term" value="F:myo-inosose-2 dehydratase activity"/>
    <property type="evidence" value="ECO:0007669"/>
    <property type="project" value="UniProtKB-EC"/>
</dbReference>
<dbReference type="InterPro" id="IPR036237">
    <property type="entry name" value="Xyl_isomerase-like_sf"/>
</dbReference>
<dbReference type="InterPro" id="IPR050312">
    <property type="entry name" value="IolE/XylAMocC-like"/>
</dbReference>
<reference evidence="2 3" key="2">
    <citation type="submission" date="2020-08" db="EMBL/GenBank/DDBJ databases">
        <authorList>
            <person name="Partida-Martinez L."/>
            <person name="Huntemann M."/>
            <person name="Clum A."/>
            <person name="Wang J."/>
            <person name="Palaniappan K."/>
            <person name="Ritter S."/>
            <person name="Chen I.-M."/>
            <person name="Stamatis D."/>
            <person name="Reddy T."/>
            <person name="O'Malley R."/>
            <person name="Daum C."/>
            <person name="Shapiro N."/>
            <person name="Ivanova N."/>
            <person name="Kyrpides N."/>
            <person name="Woyke T."/>
        </authorList>
    </citation>
    <scope>NUCLEOTIDE SEQUENCE [LARGE SCALE GENOMIC DNA]</scope>
    <source>
        <strain evidence="2 3">AS2.23</strain>
    </source>
</reference>
<evidence type="ECO:0000259" key="1">
    <source>
        <dbReference type="Pfam" id="PF01261"/>
    </source>
</evidence>
<accession>A0A7W4XXT3</accession>
<sequence>MGITIGSAPDSWGVWFADDPLQTPASRFLDEVAEAGYEWIELGPYGYLPTDAAELSDELAKRDLKVSAGTIFAALHRPDHYDEAWAQVELVADLTRAVGGTHLVVIPGQWRSDKTGEALEPRELDEAGWQRLASGMDRLGADVKERYGLQMAFHSHADTHVDTQDQIERFLEMTDPEVVKLCLDTGHVSFSGGDNLEIIRRYPDRIAYAHLKQVDPQVVAKVKAEDLGFGDAVKLGAMVEPPQGVPDMPPVLAALEDLGRDIFAIVEQDLYPVAFDVPLPIARRTCSYLRSCRLPRA</sequence>
<dbReference type="InterPro" id="IPR013022">
    <property type="entry name" value="Xyl_isomerase-like_TIM-brl"/>
</dbReference>
<dbReference type="SUPFAM" id="SSF51658">
    <property type="entry name" value="Xylose isomerase-like"/>
    <property type="match status" value="1"/>
</dbReference>
<keyword evidence="2" id="KW-0456">Lyase</keyword>
<dbReference type="EMBL" id="JACHVY010000003">
    <property type="protein sequence ID" value="MBB2902401.1"/>
    <property type="molecule type" value="Genomic_DNA"/>
</dbReference>
<protein>
    <submittedName>
        <fullName evidence="2">Inosose dehydratase</fullName>
        <ecNumber evidence="2">4.2.1.44</ecNumber>
    </submittedName>
</protein>
<dbReference type="Pfam" id="PF01261">
    <property type="entry name" value="AP_endonuc_2"/>
    <property type="match status" value="1"/>
</dbReference>
<dbReference type="RefSeq" id="WP_183392208.1">
    <property type="nucleotide sequence ID" value="NZ_JACHVY010000003.1"/>
</dbReference>
<evidence type="ECO:0000313" key="2">
    <source>
        <dbReference type="EMBL" id="MBB2902401.1"/>
    </source>
</evidence>
<feature type="domain" description="Xylose isomerase-like TIM barrel" evidence="1">
    <location>
        <begin position="29"/>
        <end position="269"/>
    </location>
</feature>
<organism evidence="2 3">
    <name type="scientific">Kineococcus radiotolerans</name>
    <dbReference type="NCBI Taxonomy" id="131568"/>
    <lineage>
        <taxon>Bacteria</taxon>
        <taxon>Bacillati</taxon>
        <taxon>Actinomycetota</taxon>
        <taxon>Actinomycetes</taxon>
        <taxon>Kineosporiales</taxon>
        <taxon>Kineosporiaceae</taxon>
        <taxon>Kineococcus</taxon>
    </lineage>
</organism>
<dbReference type="PANTHER" id="PTHR12110">
    <property type="entry name" value="HYDROXYPYRUVATE ISOMERASE"/>
    <property type="match status" value="1"/>
</dbReference>
<comment type="caution">
    <text evidence="2">The sequence shown here is derived from an EMBL/GenBank/DDBJ whole genome shotgun (WGS) entry which is preliminary data.</text>
</comment>
<gene>
    <name evidence="2" type="ORF">FHR75_003232</name>
</gene>
<dbReference type="Gene3D" id="3.20.20.150">
    <property type="entry name" value="Divalent-metal-dependent TIM barrel enzymes"/>
    <property type="match status" value="1"/>
</dbReference>
<dbReference type="EC" id="4.2.1.44" evidence="2"/>